<keyword evidence="1" id="KW-0812">Transmembrane</keyword>
<evidence type="ECO:0000256" key="1">
    <source>
        <dbReference type="SAM" id="Phobius"/>
    </source>
</evidence>
<keyword evidence="1" id="KW-1133">Transmembrane helix</keyword>
<dbReference type="EMBL" id="JACWMT010000002">
    <property type="protein sequence ID" value="MBD1270792.1"/>
    <property type="molecule type" value="Genomic_DNA"/>
</dbReference>
<dbReference type="AlphaFoldDB" id="A0A8I0FZI6"/>
<comment type="caution">
    <text evidence="2">The sequence shown here is derived from an EMBL/GenBank/DDBJ whole genome shotgun (WGS) entry which is preliminary data.</text>
</comment>
<evidence type="ECO:0000313" key="2">
    <source>
        <dbReference type="EMBL" id="MBD1270792.1"/>
    </source>
</evidence>
<dbReference type="RefSeq" id="WP_190263508.1">
    <property type="nucleotide sequence ID" value="NZ_JACWMT010000002.1"/>
</dbReference>
<reference evidence="2" key="1">
    <citation type="submission" date="2020-09" db="EMBL/GenBank/DDBJ databases">
        <title>Novel species in genus Aeromicrobium.</title>
        <authorList>
            <person name="Zhang G."/>
        </authorList>
    </citation>
    <scope>NUCLEOTIDE SEQUENCE</scope>
    <source>
        <strain evidence="2">SSW1-57</strain>
    </source>
</reference>
<proteinExistence type="predicted"/>
<protein>
    <submittedName>
        <fullName evidence="2">Uncharacterized protein</fullName>
    </submittedName>
</protein>
<accession>A0A8I0FZI6</accession>
<feature type="transmembrane region" description="Helical" evidence="1">
    <location>
        <begin position="12"/>
        <end position="34"/>
    </location>
</feature>
<gene>
    <name evidence="2" type="ORF">IDH50_11160</name>
</gene>
<dbReference type="Proteomes" id="UP000659061">
    <property type="component" value="Unassembled WGS sequence"/>
</dbReference>
<name>A0A8I0FZI6_9ACTN</name>
<evidence type="ECO:0000313" key="3">
    <source>
        <dbReference type="Proteomes" id="UP000659061"/>
    </source>
</evidence>
<sequence>MLSLSLTRHRPRLLIPAAAGVSVMLMLGAVVIAFTSRPSEPATRPGVASLPAMSATATDAQIGSTTVSVPRTADPRQFVRDVAVAIFAWDTRTASWPEELIEPFLKIADPTGESSPGLVSDLASYLPTQAAWVDLRRYKTRQRLDVAAVITPKLWATAIEQADGELAPGTAAFTVEGTRHRSGMWEGRRVASEHDVAFTVFVVCAPTYPTCHLLRLSRLDDPLE</sequence>
<keyword evidence="1" id="KW-0472">Membrane</keyword>
<organism evidence="2 3">
    <name type="scientific">Aeromicrobium tamlense</name>
    <dbReference type="NCBI Taxonomy" id="375541"/>
    <lineage>
        <taxon>Bacteria</taxon>
        <taxon>Bacillati</taxon>
        <taxon>Actinomycetota</taxon>
        <taxon>Actinomycetes</taxon>
        <taxon>Propionibacteriales</taxon>
        <taxon>Nocardioidaceae</taxon>
        <taxon>Aeromicrobium</taxon>
    </lineage>
</organism>